<dbReference type="EMBL" id="QVMU01000001">
    <property type="protein sequence ID" value="RJX75726.1"/>
    <property type="molecule type" value="Genomic_DNA"/>
</dbReference>
<proteinExistence type="predicted"/>
<comment type="caution">
    <text evidence="2">The sequence shown here is derived from an EMBL/GenBank/DDBJ whole genome shotgun (WGS) entry which is preliminary data.</text>
</comment>
<evidence type="ECO:0000313" key="2">
    <source>
        <dbReference type="EMBL" id="RJX75726.1"/>
    </source>
</evidence>
<keyword evidence="1" id="KW-0472">Membrane</keyword>
<keyword evidence="1" id="KW-1133">Transmembrane helix</keyword>
<gene>
    <name evidence="2" type="ORF">DZ860_03360</name>
</gene>
<feature type="transmembrane region" description="Helical" evidence="1">
    <location>
        <begin position="38"/>
        <end position="62"/>
    </location>
</feature>
<organism evidence="2 3">
    <name type="scientific">Vibrio sinensis</name>
    <dbReference type="NCBI Taxonomy" id="2302434"/>
    <lineage>
        <taxon>Bacteria</taxon>
        <taxon>Pseudomonadati</taxon>
        <taxon>Pseudomonadota</taxon>
        <taxon>Gammaproteobacteria</taxon>
        <taxon>Vibrionales</taxon>
        <taxon>Vibrionaceae</taxon>
        <taxon>Vibrio</taxon>
    </lineage>
</organism>
<protein>
    <submittedName>
        <fullName evidence="2">Uncharacterized protein</fullName>
    </submittedName>
</protein>
<dbReference type="AlphaFoldDB" id="A0A3A6QYY7"/>
<dbReference type="OrthoDB" id="9957862at2"/>
<dbReference type="RefSeq" id="WP_120029476.1">
    <property type="nucleotide sequence ID" value="NZ_QVMU01000001.1"/>
</dbReference>
<accession>A0A3A6QYY7</accession>
<reference evidence="2 3" key="1">
    <citation type="submission" date="2018-08" db="EMBL/GenBank/DDBJ databases">
        <title>Vibrio isolated from the Eastern China Marginal Seas.</title>
        <authorList>
            <person name="Li Y."/>
        </authorList>
    </citation>
    <scope>NUCLEOTIDE SEQUENCE [LARGE SCALE GENOMIC DNA]</scope>
    <source>
        <strain evidence="2 3">BEI233</strain>
    </source>
</reference>
<name>A0A3A6QYY7_9VIBR</name>
<evidence type="ECO:0000256" key="1">
    <source>
        <dbReference type="SAM" id="Phobius"/>
    </source>
</evidence>
<keyword evidence="1" id="KW-0812">Transmembrane</keyword>
<sequence length="134" mass="14968">MVKIVLVSLIVLCFWLVSPVILKSYVFSFLGINTSDVSGLYTAVAALFSALAFAALLVTVWYQKQQLDVQKRELALAKEENEKNTQIAAYTALLTYYADNSYNPIACELTPMDIAKKLNKLLGNPDRLEDEKNT</sequence>
<keyword evidence="3" id="KW-1185">Reference proteome</keyword>
<evidence type="ECO:0000313" key="3">
    <source>
        <dbReference type="Proteomes" id="UP000273252"/>
    </source>
</evidence>
<dbReference type="Proteomes" id="UP000273252">
    <property type="component" value="Unassembled WGS sequence"/>
</dbReference>